<dbReference type="RefSeq" id="WP_057947233.1">
    <property type="nucleotide sequence ID" value="NZ_CP110813.1"/>
</dbReference>
<dbReference type="EMBL" id="CP013140">
    <property type="protein sequence ID" value="ALN57386.1"/>
    <property type="molecule type" value="Genomic_DNA"/>
</dbReference>
<dbReference type="AlphaFoldDB" id="A0A0S2DFR4"/>
<dbReference type="Proteomes" id="UP000061569">
    <property type="component" value="Chromosome"/>
</dbReference>
<dbReference type="PATRIC" id="fig|69.6.peg.2001"/>
<organism evidence="1 2">
    <name type="scientific">Lysobacter enzymogenes</name>
    <dbReference type="NCBI Taxonomy" id="69"/>
    <lineage>
        <taxon>Bacteria</taxon>
        <taxon>Pseudomonadati</taxon>
        <taxon>Pseudomonadota</taxon>
        <taxon>Gammaproteobacteria</taxon>
        <taxon>Lysobacterales</taxon>
        <taxon>Lysobacteraceae</taxon>
        <taxon>Lysobacter</taxon>
    </lineage>
</organism>
<sequence length="228" mass="26340">MDKERGLSFELLDEWIAQYLKTEDSKSKPGPWERWTFALGLFVPGICAPVGVLLANETGLLLVRVGLIAEVVLLAVSLALLARREWATFARAHNTYAREMDGSYRLYRGIVEKLRKFSRRDIQRRLRFIEGMRGRVAYRMGLFTGGMERLGIVPVLVVLYLQFKDWRFGDWEALAKVNMVGALLLWALLISYLLSWWMVKLRNRVDLYESLLRDALAEDDGASRPERQ</sequence>
<gene>
    <name evidence="1" type="ORF">GLE_2036</name>
</gene>
<proteinExistence type="predicted"/>
<dbReference type="KEGG" id="lez:GLE_2036"/>
<accession>A0A0S2DFR4</accession>
<dbReference type="OrthoDB" id="6025934at2"/>
<name>A0A0S2DFR4_LYSEN</name>
<protein>
    <submittedName>
        <fullName evidence="1">Uncharacterized protein</fullName>
    </submittedName>
</protein>
<evidence type="ECO:0000313" key="2">
    <source>
        <dbReference type="Proteomes" id="UP000061569"/>
    </source>
</evidence>
<evidence type="ECO:0000313" key="1">
    <source>
        <dbReference type="EMBL" id="ALN57386.1"/>
    </source>
</evidence>
<reference evidence="1 2" key="1">
    <citation type="submission" date="2015-11" db="EMBL/GenBank/DDBJ databases">
        <title>Genome sequences of Lysobacter enzymogenes strain C3 and Lysobacter antibioticus ATCC 29479.</title>
        <authorList>
            <person name="Kobayashi D.Y."/>
        </authorList>
    </citation>
    <scope>NUCLEOTIDE SEQUENCE [LARGE SCALE GENOMIC DNA]</scope>
    <source>
        <strain evidence="1 2">C3</strain>
    </source>
</reference>